<proteinExistence type="predicted"/>
<keyword evidence="3" id="KW-1185">Reference proteome</keyword>
<protein>
    <submittedName>
        <fullName evidence="2">Uncharacterized protein</fullName>
    </submittedName>
</protein>
<evidence type="ECO:0000256" key="1">
    <source>
        <dbReference type="SAM" id="MobiDB-lite"/>
    </source>
</evidence>
<feature type="region of interest" description="Disordered" evidence="1">
    <location>
        <begin position="82"/>
        <end position="114"/>
    </location>
</feature>
<dbReference type="Proteomes" id="UP001279734">
    <property type="component" value="Unassembled WGS sequence"/>
</dbReference>
<evidence type="ECO:0000313" key="2">
    <source>
        <dbReference type="EMBL" id="GMH24187.1"/>
    </source>
</evidence>
<reference evidence="2" key="1">
    <citation type="submission" date="2023-05" db="EMBL/GenBank/DDBJ databases">
        <title>Nepenthes gracilis genome sequencing.</title>
        <authorList>
            <person name="Fukushima K."/>
        </authorList>
    </citation>
    <scope>NUCLEOTIDE SEQUENCE</scope>
    <source>
        <strain evidence="2">SING2019-196</strain>
    </source>
</reference>
<evidence type="ECO:0000313" key="3">
    <source>
        <dbReference type="Proteomes" id="UP001279734"/>
    </source>
</evidence>
<organism evidence="2 3">
    <name type="scientific">Nepenthes gracilis</name>
    <name type="common">Slender pitcher plant</name>
    <dbReference type="NCBI Taxonomy" id="150966"/>
    <lineage>
        <taxon>Eukaryota</taxon>
        <taxon>Viridiplantae</taxon>
        <taxon>Streptophyta</taxon>
        <taxon>Embryophyta</taxon>
        <taxon>Tracheophyta</taxon>
        <taxon>Spermatophyta</taxon>
        <taxon>Magnoliopsida</taxon>
        <taxon>eudicotyledons</taxon>
        <taxon>Gunneridae</taxon>
        <taxon>Pentapetalae</taxon>
        <taxon>Caryophyllales</taxon>
        <taxon>Nepenthaceae</taxon>
        <taxon>Nepenthes</taxon>
    </lineage>
</organism>
<accession>A0AAD3T7J0</accession>
<gene>
    <name evidence="2" type="ORF">Nepgr_026030</name>
</gene>
<feature type="region of interest" description="Disordered" evidence="1">
    <location>
        <begin position="1"/>
        <end position="23"/>
    </location>
</feature>
<sequence length="137" mass="15089">MGKLKHASKPAPAHSSHGKSAHHQQQGCNYIQFILILPKSAIHPALNRGYFRGIKIGRATNFRPATHQPHLEQNCSSSISMLQSTAEHSKSNNNPSSELALQELHTQSNLPANSSELALQNLDSKETNPSIQNWSQH</sequence>
<dbReference type="EMBL" id="BSYO01000027">
    <property type="protein sequence ID" value="GMH24187.1"/>
    <property type="molecule type" value="Genomic_DNA"/>
</dbReference>
<comment type="caution">
    <text evidence="2">The sequence shown here is derived from an EMBL/GenBank/DDBJ whole genome shotgun (WGS) entry which is preliminary data.</text>
</comment>
<name>A0AAD3T7J0_NEPGR</name>
<dbReference type="AlphaFoldDB" id="A0AAD3T7J0"/>